<keyword evidence="3" id="KW-1185">Reference proteome</keyword>
<dbReference type="Proteomes" id="UP000224567">
    <property type="component" value="Unassembled WGS sequence"/>
</dbReference>
<gene>
    <name evidence="2" type="ORF">CQW23_18675</name>
</gene>
<proteinExistence type="predicted"/>
<feature type="region of interest" description="Disordered" evidence="1">
    <location>
        <begin position="177"/>
        <end position="206"/>
    </location>
</feature>
<comment type="caution">
    <text evidence="2">The sequence shown here is derived from an EMBL/GenBank/DDBJ whole genome shotgun (WGS) entry which is preliminary data.</text>
</comment>
<organism evidence="2 3">
    <name type="scientific">Capsicum baccatum</name>
    <name type="common">Peruvian pepper</name>
    <dbReference type="NCBI Taxonomy" id="33114"/>
    <lineage>
        <taxon>Eukaryota</taxon>
        <taxon>Viridiplantae</taxon>
        <taxon>Streptophyta</taxon>
        <taxon>Embryophyta</taxon>
        <taxon>Tracheophyta</taxon>
        <taxon>Spermatophyta</taxon>
        <taxon>Magnoliopsida</taxon>
        <taxon>eudicotyledons</taxon>
        <taxon>Gunneridae</taxon>
        <taxon>Pentapetalae</taxon>
        <taxon>asterids</taxon>
        <taxon>lamiids</taxon>
        <taxon>Solanales</taxon>
        <taxon>Solanaceae</taxon>
        <taxon>Solanoideae</taxon>
        <taxon>Capsiceae</taxon>
        <taxon>Capsicum</taxon>
    </lineage>
</organism>
<evidence type="ECO:0000313" key="2">
    <source>
        <dbReference type="EMBL" id="PHT39821.1"/>
    </source>
</evidence>
<feature type="region of interest" description="Disordered" evidence="1">
    <location>
        <begin position="1"/>
        <end position="62"/>
    </location>
</feature>
<dbReference type="AlphaFoldDB" id="A0A2G2W3K9"/>
<protein>
    <submittedName>
        <fullName evidence="2">Uncharacterized protein</fullName>
    </submittedName>
</protein>
<evidence type="ECO:0000256" key="1">
    <source>
        <dbReference type="SAM" id="MobiDB-lite"/>
    </source>
</evidence>
<reference evidence="3" key="2">
    <citation type="journal article" date="2017" name="J. Anim. Genet.">
        <title>Multiple reference genome sequences of hot pepper reveal the massive evolution of plant disease resistance genes by retroduplication.</title>
        <authorList>
            <person name="Kim S."/>
            <person name="Park J."/>
            <person name="Yeom S.-I."/>
            <person name="Kim Y.-M."/>
            <person name="Seo E."/>
            <person name="Kim K.-T."/>
            <person name="Kim M.-S."/>
            <person name="Lee J.M."/>
            <person name="Cheong K."/>
            <person name="Shin H.-S."/>
            <person name="Kim S.-B."/>
            <person name="Han K."/>
            <person name="Lee J."/>
            <person name="Park M."/>
            <person name="Lee H.-A."/>
            <person name="Lee H.-Y."/>
            <person name="Lee Y."/>
            <person name="Oh S."/>
            <person name="Lee J.H."/>
            <person name="Choi E."/>
            <person name="Choi E."/>
            <person name="Lee S.E."/>
            <person name="Jeon J."/>
            <person name="Kim H."/>
            <person name="Choi G."/>
            <person name="Song H."/>
            <person name="Lee J."/>
            <person name="Lee S.-C."/>
            <person name="Kwon J.-K."/>
            <person name="Lee H.-Y."/>
            <person name="Koo N."/>
            <person name="Hong Y."/>
            <person name="Kim R.W."/>
            <person name="Kang W.-H."/>
            <person name="Huh J.H."/>
            <person name="Kang B.-C."/>
            <person name="Yang T.-J."/>
            <person name="Lee Y.-H."/>
            <person name="Bennetzen J.L."/>
            <person name="Choi D."/>
        </authorList>
    </citation>
    <scope>NUCLEOTIDE SEQUENCE [LARGE SCALE GENOMIC DNA]</scope>
    <source>
        <strain evidence="3">cv. PBC81</strain>
    </source>
</reference>
<feature type="compositionally biased region" description="Basic and acidic residues" evidence="1">
    <location>
        <begin position="192"/>
        <end position="206"/>
    </location>
</feature>
<dbReference type="EMBL" id="MLFT02000008">
    <property type="protein sequence ID" value="PHT39821.1"/>
    <property type="molecule type" value="Genomic_DNA"/>
</dbReference>
<feature type="compositionally biased region" description="Basic residues" evidence="1">
    <location>
        <begin position="19"/>
        <end position="34"/>
    </location>
</feature>
<reference evidence="2 3" key="1">
    <citation type="journal article" date="2017" name="Genome Biol.">
        <title>New reference genome sequences of hot pepper reveal the massive evolution of plant disease-resistance genes by retroduplication.</title>
        <authorList>
            <person name="Kim S."/>
            <person name="Park J."/>
            <person name="Yeom S.I."/>
            <person name="Kim Y.M."/>
            <person name="Seo E."/>
            <person name="Kim K.T."/>
            <person name="Kim M.S."/>
            <person name="Lee J.M."/>
            <person name="Cheong K."/>
            <person name="Shin H.S."/>
            <person name="Kim S.B."/>
            <person name="Han K."/>
            <person name="Lee J."/>
            <person name="Park M."/>
            <person name="Lee H.A."/>
            <person name="Lee H.Y."/>
            <person name="Lee Y."/>
            <person name="Oh S."/>
            <person name="Lee J.H."/>
            <person name="Choi E."/>
            <person name="Choi E."/>
            <person name="Lee S.E."/>
            <person name="Jeon J."/>
            <person name="Kim H."/>
            <person name="Choi G."/>
            <person name="Song H."/>
            <person name="Lee J."/>
            <person name="Lee S.C."/>
            <person name="Kwon J.K."/>
            <person name="Lee H.Y."/>
            <person name="Koo N."/>
            <person name="Hong Y."/>
            <person name="Kim R.W."/>
            <person name="Kang W.H."/>
            <person name="Huh J.H."/>
            <person name="Kang B.C."/>
            <person name="Yang T.J."/>
            <person name="Lee Y.H."/>
            <person name="Bennetzen J.L."/>
            <person name="Choi D."/>
        </authorList>
    </citation>
    <scope>NUCLEOTIDE SEQUENCE [LARGE SCALE GENOMIC DNA]</scope>
    <source>
        <strain evidence="3">cv. PBC81</strain>
    </source>
</reference>
<sequence length="206" mass="23337">MMLREANLLHRSSNGESRTKRRKKRPKKRGRPKKSPLAQTPSVVITQPKKRGRPKKPPLAQTPSVVIHARTSYNDTYIEVVATNKASEGETGVDAVSRINEGPSFELLSQNMLIASDDVDVKLNKKSTSQFNFVHKEAEIPRQEDSIVKPLVKTNTPQIKEPMTVIKKPDTSLKGVFDPSIQLKSPYKNPNIKKERGEDWKDNFQR</sequence>
<evidence type="ECO:0000313" key="3">
    <source>
        <dbReference type="Proteomes" id="UP000224567"/>
    </source>
</evidence>
<accession>A0A2G2W3K9</accession>
<name>A0A2G2W3K9_CAPBA</name>